<protein>
    <recommendedName>
        <fullName evidence="3">P-type Ca(2+) transporter</fullName>
        <ecNumber evidence="3">7.2.2.10</ecNumber>
    </recommendedName>
</protein>
<evidence type="ECO:0000256" key="4">
    <source>
        <dbReference type="ARBA" id="ARBA00022475"/>
    </source>
</evidence>
<feature type="transmembrane region" description="Helical" evidence="15">
    <location>
        <begin position="79"/>
        <end position="95"/>
    </location>
</feature>
<feature type="transmembrane region" description="Helical" evidence="15">
    <location>
        <begin position="279"/>
        <end position="302"/>
    </location>
</feature>
<dbReference type="Pfam" id="PF00690">
    <property type="entry name" value="Cation_ATPase_N"/>
    <property type="match status" value="1"/>
</dbReference>
<evidence type="ECO:0000256" key="11">
    <source>
        <dbReference type="ARBA" id="ARBA00022967"/>
    </source>
</evidence>
<dbReference type="InterPro" id="IPR006408">
    <property type="entry name" value="P-type_ATPase_IIB"/>
</dbReference>
<dbReference type="PANTHER" id="PTHR42861">
    <property type="entry name" value="CALCIUM-TRANSPORTING ATPASE"/>
    <property type="match status" value="1"/>
</dbReference>
<keyword evidence="10" id="KW-0067">ATP-binding</keyword>
<evidence type="ECO:0000256" key="8">
    <source>
        <dbReference type="ARBA" id="ARBA00022741"/>
    </source>
</evidence>
<dbReference type="InterPro" id="IPR023214">
    <property type="entry name" value="HAD_sf"/>
</dbReference>
<dbReference type="InterPro" id="IPR006068">
    <property type="entry name" value="ATPase_P-typ_cation-transptr_C"/>
</dbReference>
<feature type="transmembrane region" description="Helical" evidence="15">
    <location>
        <begin position="745"/>
        <end position="767"/>
    </location>
</feature>
<dbReference type="PRINTS" id="PR00119">
    <property type="entry name" value="CATATPASE"/>
</dbReference>
<dbReference type="Pfam" id="PF08282">
    <property type="entry name" value="Hydrolase_3"/>
    <property type="match status" value="1"/>
</dbReference>
<dbReference type="EMBL" id="PKRZ01000001">
    <property type="protein sequence ID" value="PLW59274.1"/>
    <property type="molecule type" value="Genomic_DNA"/>
</dbReference>
<dbReference type="GO" id="GO:0005388">
    <property type="term" value="F:P-type calcium transporter activity"/>
    <property type="evidence" value="ECO:0007669"/>
    <property type="project" value="UniProtKB-EC"/>
</dbReference>
<dbReference type="Proteomes" id="UP000234865">
    <property type="component" value="Unassembled WGS sequence"/>
</dbReference>
<dbReference type="SFLD" id="SFLDF00027">
    <property type="entry name" value="p-type_atpase"/>
    <property type="match status" value="1"/>
</dbReference>
<feature type="transmembrane region" description="Helical" evidence="15">
    <location>
        <begin position="50"/>
        <end position="73"/>
    </location>
</feature>
<dbReference type="NCBIfam" id="TIGR01517">
    <property type="entry name" value="ATPase-IIB_Ca"/>
    <property type="match status" value="1"/>
</dbReference>
<keyword evidence="5" id="KW-0813">Transport</keyword>
<dbReference type="Pfam" id="PF00689">
    <property type="entry name" value="Cation_ATPase_C"/>
    <property type="match status" value="1"/>
</dbReference>
<evidence type="ECO:0000256" key="5">
    <source>
        <dbReference type="ARBA" id="ARBA00022568"/>
    </source>
</evidence>
<dbReference type="GO" id="GO:0046872">
    <property type="term" value="F:metal ion binding"/>
    <property type="evidence" value="ECO:0007669"/>
    <property type="project" value="UniProtKB-KW"/>
</dbReference>
<comment type="catalytic activity">
    <reaction evidence="14">
        <text>Ca(2+)(in) + ATP + H2O = Ca(2+)(out) + ADP + phosphate + H(+)</text>
        <dbReference type="Rhea" id="RHEA:18105"/>
        <dbReference type="ChEBI" id="CHEBI:15377"/>
        <dbReference type="ChEBI" id="CHEBI:15378"/>
        <dbReference type="ChEBI" id="CHEBI:29108"/>
        <dbReference type="ChEBI" id="CHEBI:30616"/>
        <dbReference type="ChEBI" id="CHEBI:43474"/>
        <dbReference type="ChEBI" id="CHEBI:456216"/>
        <dbReference type="EC" id="7.2.2.10"/>
    </reaction>
</comment>
<dbReference type="GO" id="GO:0005886">
    <property type="term" value="C:plasma membrane"/>
    <property type="evidence" value="ECO:0007669"/>
    <property type="project" value="UniProtKB-SubCell"/>
</dbReference>
<keyword evidence="8" id="KW-0547">Nucleotide-binding</keyword>
<evidence type="ECO:0000256" key="10">
    <source>
        <dbReference type="ARBA" id="ARBA00022840"/>
    </source>
</evidence>
<proteinExistence type="inferred from homology"/>
<name>A0A2N5WAM3_LACLL</name>
<dbReference type="CDD" id="cd02089">
    <property type="entry name" value="P-type_ATPase_Ca_prok"/>
    <property type="match status" value="1"/>
</dbReference>
<dbReference type="SUPFAM" id="SSF56784">
    <property type="entry name" value="HAD-like"/>
    <property type="match status" value="1"/>
</dbReference>
<dbReference type="InterPro" id="IPR036412">
    <property type="entry name" value="HAD-like_sf"/>
</dbReference>
<dbReference type="SUPFAM" id="SSF81665">
    <property type="entry name" value="Calcium ATPase, transmembrane domain M"/>
    <property type="match status" value="1"/>
</dbReference>
<sequence length="878" mass="95998">MQPYNQSVNEVLEETKSQFEGLSPKEVENRQAKDGFNELKEKKKTSTWELFIDTLKDPMVIILLLVAFVQLFLGEFVESLVIFIVLMINSVVAVVQTKRAESSLDALRQMSAPSAKVLRNGEKTSIPARELVVGDIVSLEAGDFIPADGRLIDVQNLRVEEGMLTGESEPVEKFSDVIEGEVALGDRKNMVFSSSLVVYGRADFLVTAIAEQTEIGKIAQMLETAEAKQTPLQQKLEKFGKQLGWAILALCALIFAVQILRLFTTNQTADMQKAVLDSFMFAVAVAVAAIPEALSSVVTIVLSVGTNKMAKQHAIMRNLPAVETLGSTSVICTDKTGTLTQNKMTVVDSFLPTQGSKELTDLTQADQKLLLNAMVLCNDSSFSQEGQALGDPTEVALIAYSDKIGYPYQDLREKSPRLAEFPFDSERKLMSTINDFEGQKTIFVKGGPDVLFNRCNQIFLDGKVQEFTPELKEKFQAQNEAFSQKALRVLAYAYKPVSDDKTELTLTDENDLILIGLSAMIDPPREAVYDSIAEAKKAGIKTIMITGDHKTTAQAIAKDIGLMNEGDMALTGQELDALTEDELRENLEKISVYARVSPENKIRIVRAWQNEHQVTAMTGDGVNDAPALKQANIGIAMGSGTDVAKDASSMILTDDNFVSIVSAVSIGRVVYDNIKKSISYLFSGNLGAIIAIVFALVVGWVNPFTALQLLFINLVNDSVPAIALGMEKAEPDVMEKAPRQLNEGIFANGLMRVILIRGSLIGIAAIISQYVGQKTSPEMGVAMAFTTLILARTLQTFAARSNSQNILKLGFTTNKYVLMAVTFCLALYSLTTLPFLREIFSIPAAFGWSQWIVAAGLAVIAVICMEILKSIKGVFEKR</sequence>
<dbReference type="Gene3D" id="3.40.50.1000">
    <property type="entry name" value="HAD superfamily/HAD-like"/>
    <property type="match status" value="1"/>
</dbReference>
<dbReference type="Gene3D" id="3.40.1110.10">
    <property type="entry name" value="Calcium-transporting ATPase, cytoplasmic domain N"/>
    <property type="match status" value="1"/>
</dbReference>
<evidence type="ECO:0000256" key="15">
    <source>
        <dbReference type="SAM" id="Phobius"/>
    </source>
</evidence>
<dbReference type="InterPro" id="IPR018303">
    <property type="entry name" value="ATPase_P-typ_P_site"/>
</dbReference>
<dbReference type="AlphaFoldDB" id="A0A2N5WAM3"/>
<comment type="subcellular location">
    <subcellularLocation>
        <location evidence="1">Cell membrane</location>
        <topology evidence="1">Multi-pass membrane protein</topology>
    </subcellularLocation>
</comment>
<evidence type="ECO:0000256" key="12">
    <source>
        <dbReference type="ARBA" id="ARBA00022989"/>
    </source>
</evidence>
<organism evidence="17 18">
    <name type="scientific">Lactococcus lactis subsp. lactis</name>
    <name type="common">Streptococcus lactis</name>
    <dbReference type="NCBI Taxonomy" id="1360"/>
    <lineage>
        <taxon>Bacteria</taxon>
        <taxon>Bacillati</taxon>
        <taxon>Bacillota</taxon>
        <taxon>Bacilli</taxon>
        <taxon>Lactobacillales</taxon>
        <taxon>Streptococcaceae</taxon>
        <taxon>Lactococcus</taxon>
    </lineage>
</organism>
<dbReference type="SUPFAM" id="SSF81653">
    <property type="entry name" value="Calcium ATPase, transduction domain A"/>
    <property type="match status" value="1"/>
</dbReference>
<dbReference type="GO" id="GO:0140352">
    <property type="term" value="P:export from cell"/>
    <property type="evidence" value="ECO:0007669"/>
    <property type="project" value="UniProtKB-ARBA"/>
</dbReference>
<dbReference type="SUPFAM" id="SSF81660">
    <property type="entry name" value="Metal cation-transporting ATPase, ATP-binding domain N"/>
    <property type="match status" value="1"/>
</dbReference>
<dbReference type="SFLD" id="SFLDG00002">
    <property type="entry name" value="C1.7:_P-type_atpase_like"/>
    <property type="match status" value="1"/>
</dbReference>
<comment type="caution">
    <text evidence="17">The sequence shown here is derived from an EMBL/GenBank/DDBJ whole genome shotgun (WGS) entry which is preliminary data.</text>
</comment>
<dbReference type="InterPro" id="IPR059000">
    <property type="entry name" value="ATPase_P-type_domA"/>
</dbReference>
<dbReference type="RefSeq" id="WP_095586337.1">
    <property type="nucleotide sequence ID" value="NZ_PKRZ01000001.1"/>
</dbReference>
<keyword evidence="5" id="KW-0109">Calcium transport</keyword>
<feature type="transmembrane region" description="Helical" evidence="15">
    <location>
        <begin position="848"/>
        <end position="868"/>
    </location>
</feature>
<dbReference type="FunFam" id="3.40.50.1000:FF:000028">
    <property type="entry name" value="Calcium-transporting P-type ATPase, putative"/>
    <property type="match status" value="1"/>
</dbReference>
<evidence type="ECO:0000256" key="1">
    <source>
        <dbReference type="ARBA" id="ARBA00004651"/>
    </source>
</evidence>
<feature type="domain" description="Cation-transporting P-type ATPase N-terminal" evidence="16">
    <location>
        <begin position="2"/>
        <end position="75"/>
    </location>
</feature>
<dbReference type="SMART" id="SM00831">
    <property type="entry name" value="Cation_ATPase_N"/>
    <property type="match status" value="1"/>
</dbReference>
<evidence type="ECO:0000256" key="6">
    <source>
        <dbReference type="ARBA" id="ARBA00022692"/>
    </source>
</evidence>
<evidence type="ECO:0000256" key="3">
    <source>
        <dbReference type="ARBA" id="ARBA00012790"/>
    </source>
</evidence>
<dbReference type="InterPro" id="IPR023299">
    <property type="entry name" value="ATPase_P-typ_cyto_dom_N"/>
</dbReference>
<evidence type="ECO:0000256" key="7">
    <source>
        <dbReference type="ARBA" id="ARBA00022723"/>
    </source>
</evidence>
<dbReference type="PRINTS" id="PR00120">
    <property type="entry name" value="HATPASE"/>
</dbReference>
<evidence type="ECO:0000256" key="2">
    <source>
        <dbReference type="ARBA" id="ARBA00005675"/>
    </source>
</evidence>
<dbReference type="NCBIfam" id="TIGR01494">
    <property type="entry name" value="ATPase_P-type"/>
    <property type="match status" value="3"/>
</dbReference>
<dbReference type="InterPro" id="IPR004014">
    <property type="entry name" value="ATPase_P-typ_cation-transptr_N"/>
</dbReference>
<dbReference type="Gene3D" id="2.70.150.10">
    <property type="entry name" value="Calcium-transporting ATPase, cytoplasmic transduction domain A"/>
    <property type="match status" value="1"/>
</dbReference>
<evidence type="ECO:0000256" key="14">
    <source>
        <dbReference type="ARBA" id="ARBA00048694"/>
    </source>
</evidence>
<dbReference type="PROSITE" id="PS00154">
    <property type="entry name" value="ATPASE_E1_E2"/>
    <property type="match status" value="1"/>
</dbReference>
<accession>A0A2N5WAM3</accession>
<dbReference type="FunFam" id="2.70.150.10:FF:000016">
    <property type="entry name" value="Calcium-transporting P-type ATPase putative"/>
    <property type="match status" value="1"/>
</dbReference>
<dbReference type="SFLD" id="SFLDS00003">
    <property type="entry name" value="Haloacid_Dehalogenase"/>
    <property type="match status" value="1"/>
</dbReference>
<dbReference type="InterPro" id="IPR044492">
    <property type="entry name" value="P_typ_ATPase_HD_dom"/>
</dbReference>
<feature type="transmembrane region" description="Helical" evidence="15">
    <location>
        <begin position="816"/>
        <end position="836"/>
    </location>
</feature>
<comment type="similarity">
    <text evidence="2">Belongs to the cation transport ATPase (P-type) (TC 3.A.3) family. Type IIA subfamily.</text>
</comment>
<evidence type="ECO:0000313" key="17">
    <source>
        <dbReference type="EMBL" id="PLW59274.1"/>
    </source>
</evidence>
<keyword evidence="11" id="KW-1278">Translocase</keyword>
<evidence type="ECO:0000259" key="16">
    <source>
        <dbReference type="SMART" id="SM00831"/>
    </source>
</evidence>
<keyword evidence="12 15" id="KW-1133">Transmembrane helix</keyword>
<dbReference type="GO" id="GO:0005524">
    <property type="term" value="F:ATP binding"/>
    <property type="evidence" value="ECO:0007669"/>
    <property type="project" value="UniProtKB-KW"/>
</dbReference>
<keyword evidence="9" id="KW-0106">Calcium</keyword>
<evidence type="ECO:0000256" key="13">
    <source>
        <dbReference type="ARBA" id="ARBA00023136"/>
    </source>
</evidence>
<dbReference type="EC" id="7.2.2.10" evidence="3"/>
<dbReference type="InterPro" id="IPR008250">
    <property type="entry name" value="ATPase_P-typ_transduc_dom_A_sf"/>
</dbReference>
<dbReference type="Pfam" id="PF00122">
    <property type="entry name" value="E1-E2_ATPase"/>
    <property type="match status" value="1"/>
</dbReference>
<evidence type="ECO:0000256" key="9">
    <source>
        <dbReference type="ARBA" id="ARBA00022837"/>
    </source>
</evidence>
<dbReference type="InterPro" id="IPR001757">
    <property type="entry name" value="P_typ_ATPase"/>
</dbReference>
<feature type="transmembrane region" description="Helical" evidence="15">
    <location>
        <begin position="243"/>
        <end position="264"/>
    </location>
</feature>
<keyword evidence="5" id="KW-0406">Ion transport</keyword>
<keyword evidence="4" id="KW-1003">Cell membrane</keyword>
<gene>
    <name evidence="17" type="primary">yoaB</name>
    <name evidence="17" type="ORF">CYU10_000121</name>
</gene>
<keyword evidence="13 15" id="KW-0472">Membrane</keyword>
<reference evidence="18" key="1">
    <citation type="submission" date="2016-08" db="EMBL/GenBank/DDBJ databases">
        <title>Comparative genomics of Lactococcus lactis strain WFLU12 isolated from the gastrointestinal tract of wild olive flounder (Paralichythys olivaceus).</title>
        <authorList>
            <person name="Nguyen T.L."/>
            <person name="Kim D.-H."/>
        </authorList>
    </citation>
    <scope>NUCLEOTIDE SEQUENCE [LARGE SCALE GENOMIC DNA]</scope>
    <source>
        <strain evidence="18">WFLU12</strain>
    </source>
</reference>
<evidence type="ECO:0000313" key="18">
    <source>
        <dbReference type="Proteomes" id="UP000234865"/>
    </source>
</evidence>
<dbReference type="GO" id="GO:0016887">
    <property type="term" value="F:ATP hydrolysis activity"/>
    <property type="evidence" value="ECO:0007669"/>
    <property type="project" value="InterPro"/>
</dbReference>
<dbReference type="Pfam" id="PF13246">
    <property type="entry name" value="Cation_ATPase"/>
    <property type="match status" value="1"/>
</dbReference>
<keyword evidence="6 15" id="KW-0812">Transmembrane</keyword>
<dbReference type="InterPro" id="IPR023298">
    <property type="entry name" value="ATPase_P-typ_TM_dom_sf"/>
</dbReference>
<keyword evidence="17" id="KW-0378">Hydrolase</keyword>
<feature type="transmembrane region" description="Helical" evidence="15">
    <location>
        <begin position="678"/>
        <end position="700"/>
    </location>
</feature>
<dbReference type="Gene3D" id="1.20.1110.10">
    <property type="entry name" value="Calcium-transporting ATPase, transmembrane domain"/>
    <property type="match status" value="1"/>
</dbReference>
<keyword evidence="7" id="KW-0479">Metal-binding</keyword>